<proteinExistence type="predicted"/>
<comment type="caution">
    <text evidence="3">The sequence shown here is derived from an EMBL/GenBank/DDBJ whole genome shotgun (WGS) entry which is preliminary data.</text>
</comment>
<name>A0A543DZG7_9PSEU</name>
<dbReference type="PANTHER" id="PTHR35176:SF2">
    <property type="entry name" value="F420H(2)-DEPENDENT REDUCTASE RV1155"/>
    <property type="match status" value="1"/>
</dbReference>
<evidence type="ECO:0000313" key="3">
    <source>
        <dbReference type="EMBL" id="TQM14639.1"/>
    </source>
</evidence>
<dbReference type="AlphaFoldDB" id="A0A543DZG7"/>
<dbReference type="GO" id="GO:0016627">
    <property type="term" value="F:oxidoreductase activity, acting on the CH-CH group of donors"/>
    <property type="evidence" value="ECO:0007669"/>
    <property type="project" value="TreeGrafter"/>
</dbReference>
<evidence type="ECO:0000256" key="1">
    <source>
        <dbReference type="ARBA" id="ARBA00023002"/>
    </source>
</evidence>
<evidence type="ECO:0000313" key="4">
    <source>
        <dbReference type="Proteomes" id="UP000315677"/>
    </source>
</evidence>
<dbReference type="Gene3D" id="2.30.110.10">
    <property type="entry name" value="Electron Transport, Fmn-binding Protein, Chain A"/>
    <property type="match status" value="1"/>
</dbReference>
<dbReference type="InterPro" id="IPR052019">
    <property type="entry name" value="F420H2_bilvrd_red/Heme_oxyg"/>
</dbReference>
<feature type="domain" description="Pyridoxamine 5'-phosphate oxidase N-terminal" evidence="2">
    <location>
        <begin position="25"/>
        <end position="107"/>
    </location>
</feature>
<organism evidence="3 4">
    <name type="scientific">Pseudonocardia kunmingensis</name>
    <dbReference type="NCBI Taxonomy" id="630975"/>
    <lineage>
        <taxon>Bacteria</taxon>
        <taxon>Bacillati</taxon>
        <taxon>Actinomycetota</taxon>
        <taxon>Actinomycetes</taxon>
        <taxon>Pseudonocardiales</taxon>
        <taxon>Pseudonocardiaceae</taxon>
        <taxon>Pseudonocardia</taxon>
    </lineage>
</organism>
<sequence>MTGARVQTGVVTSPDLTPVRTIVTREHGLASVSVVRADGTPHTSLVNAGVLEHPRTGRPVVGYVTYGPVKLRSLRERPATSLLWRAGWQWVGVDGRSELIGPDDPADGVDADGVRLLLRAVFTGAGGTHDDWDAYDRVMREERRVAVLVEPERVYGNYS</sequence>
<reference evidence="3 4" key="1">
    <citation type="submission" date="2019-06" db="EMBL/GenBank/DDBJ databases">
        <title>Sequencing the genomes of 1000 actinobacteria strains.</title>
        <authorList>
            <person name="Klenk H.-P."/>
        </authorList>
    </citation>
    <scope>NUCLEOTIDE SEQUENCE [LARGE SCALE GENOMIC DNA]</scope>
    <source>
        <strain evidence="3 4">DSM 45301</strain>
    </source>
</reference>
<dbReference type="GO" id="GO:0005829">
    <property type="term" value="C:cytosol"/>
    <property type="evidence" value="ECO:0007669"/>
    <property type="project" value="TreeGrafter"/>
</dbReference>
<dbReference type="InterPro" id="IPR011576">
    <property type="entry name" value="Pyridox_Oxase_N"/>
</dbReference>
<gene>
    <name evidence="3" type="ORF">FB558_1405</name>
</gene>
<protein>
    <submittedName>
        <fullName evidence="3">PPOX class probable F420-dependent enzyme</fullName>
    </submittedName>
</protein>
<dbReference type="Proteomes" id="UP000315677">
    <property type="component" value="Unassembled WGS sequence"/>
</dbReference>
<keyword evidence="1" id="KW-0560">Oxidoreductase</keyword>
<dbReference type="PANTHER" id="PTHR35176">
    <property type="entry name" value="HEME OXYGENASE HI_0854-RELATED"/>
    <property type="match status" value="1"/>
</dbReference>
<evidence type="ECO:0000259" key="2">
    <source>
        <dbReference type="Pfam" id="PF01243"/>
    </source>
</evidence>
<dbReference type="Pfam" id="PF01243">
    <property type="entry name" value="PNPOx_N"/>
    <property type="match status" value="1"/>
</dbReference>
<dbReference type="SUPFAM" id="SSF50475">
    <property type="entry name" value="FMN-binding split barrel"/>
    <property type="match status" value="1"/>
</dbReference>
<dbReference type="InterPro" id="IPR012349">
    <property type="entry name" value="Split_barrel_FMN-bd"/>
</dbReference>
<keyword evidence="4" id="KW-1185">Reference proteome</keyword>
<dbReference type="EMBL" id="VFPA01000001">
    <property type="protein sequence ID" value="TQM14639.1"/>
    <property type="molecule type" value="Genomic_DNA"/>
</dbReference>
<accession>A0A543DZG7</accession>
<dbReference type="GO" id="GO:0070967">
    <property type="term" value="F:coenzyme F420 binding"/>
    <property type="evidence" value="ECO:0007669"/>
    <property type="project" value="TreeGrafter"/>
</dbReference>